<accession>A0A1M4W7J0</accession>
<feature type="transmembrane region" description="Helical" evidence="1">
    <location>
        <begin position="107"/>
        <end position="124"/>
    </location>
</feature>
<feature type="transmembrane region" description="Helical" evidence="1">
    <location>
        <begin position="50"/>
        <end position="69"/>
    </location>
</feature>
<organism evidence="2 3">
    <name type="scientific">Pedobacter caeni</name>
    <dbReference type="NCBI Taxonomy" id="288992"/>
    <lineage>
        <taxon>Bacteria</taxon>
        <taxon>Pseudomonadati</taxon>
        <taxon>Bacteroidota</taxon>
        <taxon>Sphingobacteriia</taxon>
        <taxon>Sphingobacteriales</taxon>
        <taxon>Sphingobacteriaceae</taxon>
        <taxon>Pedobacter</taxon>
    </lineage>
</organism>
<evidence type="ECO:0000256" key="1">
    <source>
        <dbReference type="SAM" id="Phobius"/>
    </source>
</evidence>
<proteinExistence type="predicted"/>
<dbReference type="OrthoDB" id="1163794at2"/>
<keyword evidence="1" id="KW-0472">Membrane</keyword>
<dbReference type="STRING" id="288992.SAMN04488522_1011166"/>
<gene>
    <name evidence="2" type="ORF">SAMN04488522_1011166</name>
</gene>
<name>A0A1M4W7J0_9SPHI</name>
<dbReference type="EMBL" id="FQUQ01000001">
    <property type="protein sequence ID" value="SHE77221.1"/>
    <property type="molecule type" value="Genomic_DNA"/>
</dbReference>
<keyword evidence="1" id="KW-0812">Transmembrane</keyword>
<protein>
    <submittedName>
        <fullName evidence="2">Uncharacterized protein</fullName>
    </submittedName>
</protein>
<evidence type="ECO:0000313" key="3">
    <source>
        <dbReference type="Proteomes" id="UP000184287"/>
    </source>
</evidence>
<dbReference type="RefSeq" id="WP_073228534.1">
    <property type="nucleotide sequence ID" value="NZ_FQUQ01000001.1"/>
</dbReference>
<reference evidence="3" key="1">
    <citation type="submission" date="2016-11" db="EMBL/GenBank/DDBJ databases">
        <authorList>
            <person name="Varghese N."/>
            <person name="Submissions S."/>
        </authorList>
    </citation>
    <scope>NUCLEOTIDE SEQUENCE [LARGE SCALE GENOMIC DNA]</scope>
    <source>
        <strain evidence="3">DSM 16990</strain>
    </source>
</reference>
<evidence type="ECO:0000313" key="2">
    <source>
        <dbReference type="EMBL" id="SHE77221.1"/>
    </source>
</evidence>
<feature type="transmembrane region" description="Helical" evidence="1">
    <location>
        <begin position="81"/>
        <end position="101"/>
    </location>
</feature>
<keyword evidence="3" id="KW-1185">Reference proteome</keyword>
<keyword evidence="1" id="KW-1133">Transmembrane helix</keyword>
<feature type="transmembrane region" description="Helical" evidence="1">
    <location>
        <begin position="16"/>
        <end position="38"/>
    </location>
</feature>
<dbReference type="AlphaFoldDB" id="A0A1M4W7J0"/>
<sequence length="135" mass="15438">MKNRNYPSSAFNLRSLFAAAVPSYVFPTLMSFVSGLLLQKTELMTASYTTIGLSSLVSTILSFIILWQFESRKILNHHRLIRSLLIILFMISLGMMCTTIFSLQSERFNIIFSVFLGAAIITIRQEIKNYKDEKN</sequence>
<dbReference type="Proteomes" id="UP000184287">
    <property type="component" value="Unassembled WGS sequence"/>
</dbReference>